<comment type="catalytic activity">
    <reaction evidence="1 7">
        <text>ATP-independent breakage of single-stranded DNA, followed by passage and rejoining.</text>
        <dbReference type="EC" id="5.6.2.1"/>
    </reaction>
</comment>
<name>A0ABP0BHE9_9PEZI</name>
<dbReference type="InterPro" id="IPR003602">
    <property type="entry name" value="Topo_IA_DNA-bd_dom"/>
</dbReference>
<proteinExistence type="inferred from homology"/>
<dbReference type="Gene3D" id="1.10.460.10">
    <property type="entry name" value="Topoisomerase I, domain 2"/>
    <property type="match status" value="1"/>
</dbReference>
<evidence type="ECO:0000256" key="2">
    <source>
        <dbReference type="ARBA" id="ARBA00009446"/>
    </source>
</evidence>
<keyword evidence="4 7" id="KW-0799">Topoisomerase</keyword>
<keyword evidence="5 7" id="KW-0238">DNA-binding</keyword>
<feature type="domain" description="Toprim" evidence="9">
    <location>
        <begin position="3"/>
        <end position="149"/>
    </location>
</feature>
<dbReference type="Pfam" id="PF01751">
    <property type="entry name" value="Toprim"/>
    <property type="match status" value="1"/>
</dbReference>
<dbReference type="Proteomes" id="UP001642406">
    <property type="component" value="Unassembled WGS sequence"/>
</dbReference>
<dbReference type="GO" id="GO:0003917">
    <property type="term" value="F:DNA topoisomerase type I (single strand cut, ATP-independent) activity"/>
    <property type="evidence" value="ECO:0007669"/>
    <property type="project" value="UniProtKB-EC"/>
</dbReference>
<evidence type="ECO:0000256" key="5">
    <source>
        <dbReference type="ARBA" id="ARBA00023125"/>
    </source>
</evidence>
<dbReference type="InterPro" id="IPR003601">
    <property type="entry name" value="Topo_IA_2"/>
</dbReference>
<evidence type="ECO:0000256" key="6">
    <source>
        <dbReference type="ARBA" id="ARBA00023235"/>
    </source>
</evidence>
<protein>
    <recommendedName>
        <fullName evidence="3 7">DNA topoisomerase</fullName>
        <ecNumber evidence="3 7">5.6.2.1</ecNumber>
    </recommendedName>
</protein>
<sequence>MTKILCVAEKPSISKAVAGHLSGGQYQTHNTQSKYVKNYVFTFDFGPPYGSCEVTMTCVSGHMTNLEFGSDYKDWKYPPPDSLFNAPVQTVISDEKKVLAANIERQARNCRALFIWTDCDLEGEHIGSEIRDAARKGKPGIEIRRAHFSNIERAHILNAARNLVTLDERQVNAVLARMELDLRIGFAFTRYLTNNLRTLGGPMATLTLSYGSCQFPTLGFVVDNYFRVKNFVAEPFWSITVKHTKGRATASFSWVRGHLFDRACVIILYERCLAAKKAEVVKVQEKPTKRWRPLPLTTVTLQSMATRFLRMTGQQVMKIAEDLYNKGFISYPRTETDRFDKGMNLRGLVQKQTHDTTNRWGNFARDLLDNNKFVWPRAGPHDDKAHPPIHPIAYAAPSVLNPDEGRLYELVVRRFLACCADDAKGMSTDVEIVYGSERFRAKGVRVLERNFLDVYPYENWTDTAMLPEFIVGERFEPSEALMTQGKTSAPGYLTEADLIGLMDANGIGTDATMAEHIQKIQDREYVRTVEQSGVQSNAGADDDDDDGGNGGAGGGRGGRGGGRGGRGGRGGSRGGRGGGRGSQRVFVPTQLGVALIQGFDRMNFEISLGKPFLRKEMELKMKAICEGRTTKAAVLQESIRQYRQVYEQSSERLDVLKAVRPKLPSSYPKTSKSSIHARDSILLTAGFHSFSKVLQAIYIQQWGRRYTRSIEH</sequence>
<accession>A0ABP0BHE9</accession>
<evidence type="ECO:0000259" key="10">
    <source>
        <dbReference type="PROSITE" id="PS52039"/>
    </source>
</evidence>
<dbReference type="SMART" id="SM00493">
    <property type="entry name" value="TOPRIM"/>
    <property type="match status" value="1"/>
</dbReference>
<evidence type="ECO:0000256" key="8">
    <source>
        <dbReference type="SAM" id="MobiDB-lite"/>
    </source>
</evidence>
<evidence type="ECO:0000256" key="1">
    <source>
        <dbReference type="ARBA" id="ARBA00000213"/>
    </source>
</evidence>
<dbReference type="Gene3D" id="3.40.50.140">
    <property type="match status" value="1"/>
</dbReference>
<dbReference type="InterPro" id="IPR013825">
    <property type="entry name" value="Topo_IA_cen_sub2"/>
</dbReference>
<dbReference type="PANTHER" id="PTHR11390">
    <property type="entry name" value="PROKARYOTIC DNA TOPOISOMERASE"/>
    <property type="match status" value="1"/>
</dbReference>
<dbReference type="InterPro" id="IPR013826">
    <property type="entry name" value="Topo_IA_cen_sub3"/>
</dbReference>
<dbReference type="Pfam" id="PF01131">
    <property type="entry name" value="Topoisom_bac"/>
    <property type="match status" value="1"/>
</dbReference>
<feature type="compositionally biased region" description="Gly residues" evidence="8">
    <location>
        <begin position="548"/>
        <end position="581"/>
    </location>
</feature>
<keyword evidence="12" id="KW-1185">Reference proteome</keyword>
<comment type="similarity">
    <text evidence="2 7">Belongs to the type IA topoisomerase family.</text>
</comment>
<evidence type="ECO:0000256" key="4">
    <source>
        <dbReference type="ARBA" id="ARBA00023029"/>
    </source>
</evidence>
<comment type="function">
    <text evidence="7">Introduces a single-strand break via transesterification at a target site in duplex DNA. Releases the supercoiling and torsional tension of DNA introduced during the DNA replication and transcription by transiently cleaving and rejoining one strand of the DNA duplex. The scissile phosphodiester is attacked by the catalytic tyrosine of the enzyme, resulting in the formation of a DNA-(5'-phosphotyrosyl)-enzyme intermediate and the expulsion of a 3'-OH DNA strand.</text>
</comment>
<dbReference type="InterPro" id="IPR034144">
    <property type="entry name" value="TOPRIM_TopoIII"/>
</dbReference>
<dbReference type="InterPro" id="IPR006171">
    <property type="entry name" value="TOPRIM_dom"/>
</dbReference>
<dbReference type="EMBL" id="CAWUHC010000024">
    <property type="protein sequence ID" value="CAK7218654.1"/>
    <property type="molecule type" value="Genomic_DNA"/>
</dbReference>
<evidence type="ECO:0000259" key="9">
    <source>
        <dbReference type="PROSITE" id="PS50880"/>
    </source>
</evidence>
<evidence type="ECO:0000313" key="12">
    <source>
        <dbReference type="Proteomes" id="UP001642406"/>
    </source>
</evidence>
<evidence type="ECO:0000313" key="11">
    <source>
        <dbReference type="EMBL" id="CAK7218654.1"/>
    </source>
</evidence>
<dbReference type="Gene3D" id="2.70.20.10">
    <property type="entry name" value="Topoisomerase I, domain 3"/>
    <property type="match status" value="1"/>
</dbReference>
<dbReference type="PROSITE" id="PS50880">
    <property type="entry name" value="TOPRIM"/>
    <property type="match status" value="1"/>
</dbReference>
<dbReference type="InterPro" id="IPR000380">
    <property type="entry name" value="Topo_IA"/>
</dbReference>
<dbReference type="InterPro" id="IPR013497">
    <property type="entry name" value="Topo_IA_cen"/>
</dbReference>
<dbReference type="Gene3D" id="1.10.290.10">
    <property type="entry name" value="Topoisomerase I, domain 4"/>
    <property type="match status" value="1"/>
</dbReference>
<dbReference type="SMART" id="SM00437">
    <property type="entry name" value="TOP1Ac"/>
    <property type="match status" value="1"/>
</dbReference>
<feature type="region of interest" description="Disordered" evidence="8">
    <location>
        <begin position="528"/>
        <end position="584"/>
    </location>
</feature>
<dbReference type="SUPFAM" id="SSF56712">
    <property type="entry name" value="Prokaryotic type I DNA topoisomerase"/>
    <property type="match status" value="1"/>
</dbReference>
<feature type="domain" description="Topo IA-type catalytic" evidence="10">
    <location>
        <begin position="167"/>
        <end position="646"/>
    </location>
</feature>
<dbReference type="InterPro" id="IPR023405">
    <property type="entry name" value="Topo_IA_core_domain"/>
</dbReference>
<gene>
    <name evidence="11" type="primary">TOP3</name>
    <name evidence="11" type="ORF">SBRCBS47491_003579</name>
</gene>
<comment type="caution">
    <text evidence="11">The sequence shown here is derived from an EMBL/GenBank/DDBJ whole genome shotgun (WGS) entry which is preliminary data.</text>
</comment>
<evidence type="ECO:0000256" key="7">
    <source>
        <dbReference type="RuleBase" id="RU362092"/>
    </source>
</evidence>
<dbReference type="CDD" id="cd03362">
    <property type="entry name" value="TOPRIM_TopoIA_TopoIII"/>
    <property type="match status" value="1"/>
</dbReference>
<dbReference type="EC" id="5.6.2.1" evidence="3 7"/>
<dbReference type="PANTHER" id="PTHR11390:SF21">
    <property type="entry name" value="DNA TOPOISOMERASE 3-ALPHA"/>
    <property type="match status" value="1"/>
</dbReference>
<organism evidence="11 12">
    <name type="scientific">Sporothrix bragantina</name>
    <dbReference type="NCBI Taxonomy" id="671064"/>
    <lineage>
        <taxon>Eukaryota</taxon>
        <taxon>Fungi</taxon>
        <taxon>Dikarya</taxon>
        <taxon>Ascomycota</taxon>
        <taxon>Pezizomycotina</taxon>
        <taxon>Sordariomycetes</taxon>
        <taxon>Sordariomycetidae</taxon>
        <taxon>Ophiostomatales</taxon>
        <taxon>Ophiostomataceae</taxon>
        <taxon>Sporothrix</taxon>
    </lineage>
</organism>
<dbReference type="SMART" id="SM00436">
    <property type="entry name" value="TOP1Bc"/>
    <property type="match status" value="1"/>
</dbReference>
<dbReference type="PRINTS" id="PR00417">
    <property type="entry name" value="PRTPISMRASEI"/>
</dbReference>
<dbReference type="CDD" id="cd00186">
    <property type="entry name" value="TOP1Ac"/>
    <property type="match status" value="1"/>
</dbReference>
<evidence type="ECO:0000256" key="3">
    <source>
        <dbReference type="ARBA" id="ARBA00012891"/>
    </source>
</evidence>
<keyword evidence="6 7" id="KW-0413">Isomerase</keyword>
<dbReference type="InterPro" id="IPR013824">
    <property type="entry name" value="Topo_IA_cen_sub1"/>
</dbReference>
<reference evidence="11 12" key="1">
    <citation type="submission" date="2024-01" db="EMBL/GenBank/DDBJ databases">
        <authorList>
            <person name="Allen C."/>
            <person name="Tagirdzhanova G."/>
        </authorList>
    </citation>
    <scope>NUCLEOTIDE SEQUENCE [LARGE SCALE GENOMIC DNA]</scope>
</reference>
<dbReference type="PROSITE" id="PS52039">
    <property type="entry name" value="TOPO_IA_2"/>
    <property type="match status" value="1"/>
</dbReference>